<feature type="signal peptide" evidence="1">
    <location>
        <begin position="1"/>
        <end position="31"/>
    </location>
</feature>
<proteinExistence type="predicted"/>
<evidence type="ECO:0000313" key="2">
    <source>
        <dbReference type="EMBL" id="MDP4538205.1"/>
    </source>
</evidence>
<comment type="caution">
    <text evidence="2">The sequence shown here is derived from an EMBL/GenBank/DDBJ whole genome shotgun (WGS) entry which is preliminary data.</text>
</comment>
<dbReference type="Proteomes" id="UP001235664">
    <property type="component" value="Unassembled WGS sequence"/>
</dbReference>
<reference evidence="2 3" key="1">
    <citation type="submission" date="2023-08" db="EMBL/GenBank/DDBJ databases">
        <title>genomic of DY56.</title>
        <authorList>
            <person name="Wang Y."/>
        </authorList>
    </citation>
    <scope>NUCLEOTIDE SEQUENCE [LARGE SCALE GENOMIC DNA]</scope>
    <source>
        <strain evidence="2 3">DY56-A-20</strain>
    </source>
</reference>
<organism evidence="2 3">
    <name type="scientific">Qipengyuania benthica</name>
    <dbReference type="NCBI Taxonomy" id="3067651"/>
    <lineage>
        <taxon>Bacteria</taxon>
        <taxon>Pseudomonadati</taxon>
        <taxon>Pseudomonadota</taxon>
        <taxon>Alphaproteobacteria</taxon>
        <taxon>Sphingomonadales</taxon>
        <taxon>Erythrobacteraceae</taxon>
        <taxon>Qipengyuania</taxon>
    </lineage>
</organism>
<evidence type="ECO:0000256" key="1">
    <source>
        <dbReference type="SAM" id="SignalP"/>
    </source>
</evidence>
<keyword evidence="3" id="KW-1185">Reference proteome</keyword>
<dbReference type="RefSeq" id="WP_305928350.1">
    <property type="nucleotide sequence ID" value="NZ_JAVAIL010000001.1"/>
</dbReference>
<name>A0ABT9H4G9_9SPHN</name>
<evidence type="ECO:0008006" key="4">
    <source>
        <dbReference type="Google" id="ProtNLM"/>
    </source>
</evidence>
<gene>
    <name evidence="2" type="ORF">Q9K01_01005</name>
</gene>
<keyword evidence="1" id="KW-0732">Signal</keyword>
<protein>
    <recommendedName>
        <fullName evidence="4">Porin</fullName>
    </recommendedName>
</protein>
<sequence>MKRSTGNGGKARLTAALLAAAGLALTLPATGAAVVGAPVASSESVADLEFMPFTPAGMDAAAISELASSVGLDALRFTPAARPGRKDRTLTVAVRVDQATARAISVRKTIDAATEAGRGAPLLALAPTRYDLGIARGYQGFTQPAPKPLAGATAGLSGVRDIAMPDLAEFRPSQPADKPSRFQPRIATRIDDSPGRTARPLEALGEQSVDVGGSYRVTRNLDVTAGVRLSQDRDRLAPLTDGLEDNQAVYVGTQFRF</sequence>
<feature type="chain" id="PRO_5045330225" description="Porin" evidence="1">
    <location>
        <begin position="32"/>
        <end position="257"/>
    </location>
</feature>
<dbReference type="EMBL" id="JAVAIL010000001">
    <property type="protein sequence ID" value="MDP4538205.1"/>
    <property type="molecule type" value="Genomic_DNA"/>
</dbReference>
<accession>A0ABT9H4G9</accession>
<evidence type="ECO:0000313" key="3">
    <source>
        <dbReference type="Proteomes" id="UP001235664"/>
    </source>
</evidence>